<name>F4PUX2_CACFS</name>
<sequence length="261" mass="30746">MNQPQQQQQLSHYLDQFILGLLFKECSIDDGITRYSNEIISLASVCKRWLKVIKIALSRFDSKSHFLKYSYLAFITESFKRINRDYDQFNFGSEVTIPSNLIDISDEHVIGKSISFKAFVQRHSKQLKQVHCIDFDQDWIDIFPLTTLTRLSFQITSLPKSTPIFPPTIEYLSISEHTINIDHGRIDFNEWKLDQLPRLVEYSGGVRTTEYEEKDFFILFDCISASPTFKHYTQLFGLPSYTKEIKQYVHNYQQRKEGKRL</sequence>
<dbReference type="KEGG" id="dfa:DFA_01820"/>
<dbReference type="Proteomes" id="UP000007797">
    <property type="component" value="Unassembled WGS sequence"/>
</dbReference>
<dbReference type="AlphaFoldDB" id="F4PUX2"/>
<protein>
    <submittedName>
        <fullName evidence="1">Uncharacterized protein</fullName>
    </submittedName>
</protein>
<dbReference type="RefSeq" id="XP_004359785.1">
    <property type="nucleotide sequence ID" value="XM_004359728.1"/>
</dbReference>
<keyword evidence="2" id="KW-1185">Reference proteome</keyword>
<dbReference type="EMBL" id="GL883010">
    <property type="protein sequence ID" value="EGG21934.1"/>
    <property type="molecule type" value="Genomic_DNA"/>
</dbReference>
<accession>F4PUX2</accession>
<dbReference type="GeneID" id="14874132"/>
<reference evidence="2" key="1">
    <citation type="journal article" date="2011" name="Genome Res.">
        <title>Phylogeny-wide analysis of social amoeba genomes highlights ancient origins for complex intercellular communication.</title>
        <authorList>
            <person name="Heidel A.J."/>
            <person name="Lawal H.M."/>
            <person name="Felder M."/>
            <person name="Schilde C."/>
            <person name="Helps N.R."/>
            <person name="Tunggal B."/>
            <person name="Rivero F."/>
            <person name="John U."/>
            <person name="Schleicher M."/>
            <person name="Eichinger L."/>
            <person name="Platzer M."/>
            <person name="Noegel A.A."/>
            <person name="Schaap P."/>
            <person name="Gloeckner G."/>
        </authorList>
    </citation>
    <scope>NUCLEOTIDE SEQUENCE [LARGE SCALE GENOMIC DNA]</scope>
    <source>
        <strain evidence="2">SH3</strain>
    </source>
</reference>
<gene>
    <name evidence="1" type="ORF">DFA_01820</name>
</gene>
<evidence type="ECO:0000313" key="2">
    <source>
        <dbReference type="Proteomes" id="UP000007797"/>
    </source>
</evidence>
<proteinExistence type="predicted"/>
<organism evidence="1 2">
    <name type="scientific">Cavenderia fasciculata</name>
    <name type="common">Slime mold</name>
    <name type="synonym">Dictyostelium fasciculatum</name>
    <dbReference type="NCBI Taxonomy" id="261658"/>
    <lineage>
        <taxon>Eukaryota</taxon>
        <taxon>Amoebozoa</taxon>
        <taxon>Evosea</taxon>
        <taxon>Eumycetozoa</taxon>
        <taxon>Dictyostelia</taxon>
        <taxon>Acytosteliales</taxon>
        <taxon>Cavenderiaceae</taxon>
        <taxon>Cavenderia</taxon>
    </lineage>
</organism>
<evidence type="ECO:0000313" key="1">
    <source>
        <dbReference type="EMBL" id="EGG21934.1"/>
    </source>
</evidence>